<proteinExistence type="predicted"/>
<feature type="compositionally biased region" description="Acidic residues" evidence="1">
    <location>
        <begin position="372"/>
        <end position="382"/>
    </location>
</feature>
<feature type="compositionally biased region" description="Basic and acidic residues" evidence="1">
    <location>
        <begin position="389"/>
        <end position="404"/>
    </location>
</feature>
<dbReference type="EMBL" id="JAIBOA010000001">
    <property type="protein sequence ID" value="MBW8481029.1"/>
    <property type="molecule type" value="Genomic_DNA"/>
</dbReference>
<comment type="caution">
    <text evidence="3">The sequence shown here is derived from an EMBL/GenBank/DDBJ whole genome shotgun (WGS) entry which is preliminary data.</text>
</comment>
<keyword evidence="2" id="KW-0812">Transmembrane</keyword>
<sequence length="483" mass="49912">MIILSGVLVVLAIALLVAGIVAGNGDSAQVFGVDALYVIYISIAVSAVSALCLLIGVFLRRKELWGTGAATPKRSRKERKKAAKAGKAKERNAAAVKAATAPAVPATAPLALPPDDDVEIPQQQLEVPEDALVFVVRGRKRYHLDTCRQLAGRETEELTYVEAREEGFSPCTACLPDTALAARAAVSVPAAPAEERSSGAAKPAASGATAANGVARDTIGGPARDKTEDTGERTTEDKTEGTAKGATGDAPASGRTAARDTSDPLGGAFPAPEPAPSLSPEPVRDPLADPEPAGDALSALNPTEAFSRRHGRTDLPSAPLDEPAPEPAPADEAAEDPGFPAPSPSTATSLPSAWPAPGPAVPERTPAPEPAPVEDEAPDELEIVPSAPRPRESGDVPQDERPDAPEDDADDAAAEAREEPAGDAGDDTQVRIISGTKRYHRTDCVLIDDIGDEADDLESLPRSEAKSRGCTPCLVCQPDRASV</sequence>
<keyword evidence="2" id="KW-0472">Membrane</keyword>
<evidence type="ECO:0000256" key="2">
    <source>
        <dbReference type="SAM" id="Phobius"/>
    </source>
</evidence>
<evidence type="ECO:0000313" key="4">
    <source>
        <dbReference type="Proteomes" id="UP000774570"/>
    </source>
</evidence>
<feature type="compositionally biased region" description="Low complexity" evidence="1">
    <location>
        <begin position="344"/>
        <end position="353"/>
    </location>
</feature>
<feature type="compositionally biased region" description="Low complexity" evidence="1">
    <location>
        <begin position="193"/>
        <end position="215"/>
    </location>
</feature>
<dbReference type="Proteomes" id="UP000774570">
    <property type="component" value="Unassembled WGS sequence"/>
</dbReference>
<accession>A0ABS7FMP4</accession>
<name>A0ABS7FMP4_9ACTN</name>
<gene>
    <name evidence="3" type="ORF">K1Y72_01515</name>
</gene>
<feature type="compositionally biased region" description="Pro residues" evidence="1">
    <location>
        <begin position="354"/>
        <end position="371"/>
    </location>
</feature>
<keyword evidence="2" id="KW-1133">Transmembrane helix</keyword>
<protein>
    <submittedName>
        <fullName evidence="3">Uncharacterized protein</fullName>
    </submittedName>
</protein>
<feature type="region of interest" description="Disordered" evidence="1">
    <location>
        <begin position="193"/>
        <end position="430"/>
    </location>
</feature>
<feature type="transmembrane region" description="Helical" evidence="2">
    <location>
        <begin position="37"/>
        <end position="59"/>
    </location>
</feature>
<feature type="compositionally biased region" description="Basic and acidic residues" evidence="1">
    <location>
        <begin position="223"/>
        <end position="241"/>
    </location>
</feature>
<keyword evidence="4" id="KW-1185">Reference proteome</keyword>
<organism evidence="3 4">
    <name type="scientific">Actinomadura parmotrematis</name>
    <dbReference type="NCBI Taxonomy" id="2864039"/>
    <lineage>
        <taxon>Bacteria</taxon>
        <taxon>Bacillati</taxon>
        <taxon>Actinomycetota</taxon>
        <taxon>Actinomycetes</taxon>
        <taxon>Streptosporangiales</taxon>
        <taxon>Thermomonosporaceae</taxon>
        <taxon>Actinomadura</taxon>
    </lineage>
</organism>
<dbReference type="RefSeq" id="WP_220162445.1">
    <property type="nucleotide sequence ID" value="NZ_JAIBOA010000001.1"/>
</dbReference>
<reference evidence="3 4" key="1">
    <citation type="submission" date="2021-07" db="EMBL/GenBank/DDBJ databases">
        <title>Actinomadura sp. PM05-2 isolated from lichen.</title>
        <authorList>
            <person name="Somphong A."/>
            <person name="Phongsopitanun W."/>
            <person name="Tanasupawat S."/>
            <person name="Peongsungnone V."/>
        </authorList>
    </citation>
    <scope>NUCLEOTIDE SEQUENCE [LARGE SCALE GENOMIC DNA]</scope>
    <source>
        <strain evidence="3 4">PM05-2</strain>
    </source>
</reference>
<evidence type="ECO:0000313" key="3">
    <source>
        <dbReference type="EMBL" id="MBW8481029.1"/>
    </source>
</evidence>
<evidence type="ECO:0000256" key="1">
    <source>
        <dbReference type="SAM" id="MobiDB-lite"/>
    </source>
</evidence>